<dbReference type="PROSITE" id="PS51294">
    <property type="entry name" value="HTH_MYB"/>
    <property type="match status" value="2"/>
</dbReference>
<dbReference type="Pfam" id="PF00249">
    <property type="entry name" value="Myb_DNA-binding"/>
    <property type="match status" value="2"/>
</dbReference>
<comment type="caution">
    <text evidence="10">The sequence shown here is derived from an EMBL/GenBank/DDBJ whole genome shotgun (WGS) entry which is preliminary data.</text>
</comment>
<organism evidence="10 11">
    <name type="scientific">Corchorus olitorius</name>
    <dbReference type="NCBI Taxonomy" id="93759"/>
    <lineage>
        <taxon>Eukaryota</taxon>
        <taxon>Viridiplantae</taxon>
        <taxon>Streptophyta</taxon>
        <taxon>Embryophyta</taxon>
        <taxon>Tracheophyta</taxon>
        <taxon>Spermatophyta</taxon>
        <taxon>Magnoliopsida</taxon>
        <taxon>eudicotyledons</taxon>
        <taxon>Gunneridae</taxon>
        <taxon>Pentapetalae</taxon>
        <taxon>rosids</taxon>
        <taxon>malvids</taxon>
        <taxon>Malvales</taxon>
        <taxon>Malvaceae</taxon>
        <taxon>Grewioideae</taxon>
        <taxon>Apeibeae</taxon>
        <taxon>Corchorus</taxon>
    </lineage>
</organism>
<dbReference type="Gene3D" id="1.10.10.60">
    <property type="entry name" value="Homeodomain-like"/>
    <property type="match status" value="3"/>
</dbReference>
<evidence type="ECO:0000256" key="7">
    <source>
        <dbReference type="SAM" id="MobiDB-lite"/>
    </source>
</evidence>
<evidence type="ECO:0000259" key="9">
    <source>
        <dbReference type="PROSITE" id="PS51294"/>
    </source>
</evidence>
<evidence type="ECO:0000256" key="3">
    <source>
        <dbReference type="ARBA" id="ARBA00023015"/>
    </source>
</evidence>
<feature type="region of interest" description="Disordered" evidence="7">
    <location>
        <begin position="1"/>
        <end position="49"/>
    </location>
</feature>
<gene>
    <name evidence="10" type="ORF">COLO4_12604</name>
</gene>
<dbReference type="GO" id="GO:0000981">
    <property type="term" value="F:DNA-binding transcription factor activity, RNA polymerase II-specific"/>
    <property type="evidence" value="ECO:0007669"/>
    <property type="project" value="TreeGrafter"/>
</dbReference>
<dbReference type="SUPFAM" id="SSF46689">
    <property type="entry name" value="Homeodomain-like"/>
    <property type="match status" value="2"/>
</dbReference>
<evidence type="ECO:0000256" key="5">
    <source>
        <dbReference type="ARBA" id="ARBA00023163"/>
    </source>
</evidence>
<evidence type="ECO:0000256" key="2">
    <source>
        <dbReference type="ARBA" id="ARBA00022737"/>
    </source>
</evidence>
<keyword evidence="2" id="KW-0677">Repeat</keyword>
<feature type="domain" description="Myb-like" evidence="8">
    <location>
        <begin position="39"/>
        <end position="90"/>
    </location>
</feature>
<dbReference type="FunFam" id="1.10.10.60:FF:000016">
    <property type="entry name" value="Transcriptional activator Myb isoform A"/>
    <property type="match status" value="1"/>
</dbReference>
<dbReference type="OrthoDB" id="2143914at2759"/>
<dbReference type="GO" id="GO:0005634">
    <property type="term" value="C:nucleus"/>
    <property type="evidence" value="ECO:0007669"/>
    <property type="project" value="UniProtKB-SubCell"/>
</dbReference>
<dbReference type="AlphaFoldDB" id="A0A1R3K0J8"/>
<dbReference type="InterPro" id="IPR009057">
    <property type="entry name" value="Homeodomain-like_sf"/>
</dbReference>
<dbReference type="InterPro" id="IPR050560">
    <property type="entry name" value="MYB_TF"/>
</dbReference>
<dbReference type="PANTHER" id="PTHR45614">
    <property type="entry name" value="MYB PROTEIN-RELATED"/>
    <property type="match status" value="1"/>
</dbReference>
<reference evidence="11" key="1">
    <citation type="submission" date="2013-09" db="EMBL/GenBank/DDBJ databases">
        <title>Corchorus olitorius genome sequencing.</title>
        <authorList>
            <person name="Alam M."/>
            <person name="Haque M.S."/>
            <person name="Islam M.S."/>
            <person name="Emdad E.M."/>
            <person name="Islam M.M."/>
            <person name="Ahmed B."/>
            <person name="Halim A."/>
            <person name="Hossen Q.M.M."/>
            <person name="Hossain M.Z."/>
            <person name="Ahmed R."/>
            <person name="Khan M.M."/>
            <person name="Islam R."/>
            <person name="Rashid M.M."/>
            <person name="Khan S.A."/>
            <person name="Rahman M.S."/>
            <person name="Alam M."/>
            <person name="Yahiya A.S."/>
            <person name="Khan M.S."/>
            <person name="Azam M.S."/>
            <person name="Haque T."/>
            <person name="Lashkar M.Z.H."/>
            <person name="Akhand A.I."/>
            <person name="Morshed G."/>
            <person name="Roy S."/>
            <person name="Uddin K.S."/>
            <person name="Rabeya T."/>
            <person name="Hossain A.S."/>
            <person name="Chowdhury A."/>
            <person name="Snigdha A.R."/>
            <person name="Mortoza M.S."/>
            <person name="Matin S.A."/>
            <person name="Hoque S.M.E."/>
            <person name="Islam M.K."/>
            <person name="Roy D.K."/>
            <person name="Haider R."/>
            <person name="Moosa M.M."/>
            <person name="Elias S.M."/>
            <person name="Hasan A.M."/>
            <person name="Jahan S."/>
            <person name="Shafiuddin M."/>
            <person name="Mahmood N."/>
            <person name="Shommy N.S."/>
        </authorList>
    </citation>
    <scope>NUCLEOTIDE SEQUENCE [LARGE SCALE GENOMIC DNA]</scope>
    <source>
        <strain evidence="11">cv. O-4</strain>
    </source>
</reference>
<dbReference type="GO" id="GO:0000978">
    <property type="term" value="F:RNA polymerase II cis-regulatory region sequence-specific DNA binding"/>
    <property type="evidence" value="ECO:0007669"/>
    <property type="project" value="TreeGrafter"/>
</dbReference>
<protein>
    <recommendedName>
        <fullName evidence="12">SANT/Myb domain-containing protein</fullName>
    </recommendedName>
</protein>
<keyword evidence="3" id="KW-0805">Transcription regulation</keyword>
<evidence type="ECO:0000256" key="6">
    <source>
        <dbReference type="ARBA" id="ARBA00023242"/>
    </source>
</evidence>
<keyword evidence="6" id="KW-0539">Nucleus</keyword>
<feature type="domain" description="HTH myb-type" evidence="9">
    <location>
        <begin position="91"/>
        <end position="146"/>
    </location>
</feature>
<dbReference type="InterPro" id="IPR017930">
    <property type="entry name" value="Myb_dom"/>
</dbReference>
<feature type="domain" description="HTH myb-type" evidence="9">
    <location>
        <begin position="39"/>
        <end position="90"/>
    </location>
</feature>
<dbReference type="FunFam" id="1.10.10.60:FF:000010">
    <property type="entry name" value="Transcriptional activator Myb isoform A"/>
    <property type="match status" value="1"/>
</dbReference>
<proteinExistence type="predicted"/>
<keyword evidence="5" id="KW-0804">Transcription</keyword>
<dbReference type="EMBL" id="AWUE01014934">
    <property type="protein sequence ID" value="OMP00508.1"/>
    <property type="molecule type" value="Genomic_DNA"/>
</dbReference>
<comment type="subcellular location">
    <subcellularLocation>
        <location evidence="1">Nucleus</location>
    </subcellularLocation>
</comment>
<feature type="domain" description="Myb-like" evidence="8">
    <location>
        <begin position="91"/>
        <end position="142"/>
    </location>
</feature>
<dbReference type="PROSITE" id="PS50090">
    <property type="entry name" value="MYB_LIKE"/>
    <property type="match status" value="2"/>
</dbReference>
<evidence type="ECO:0000313" key="10">
    <source>
        <dbReference type="EMBL" id="OMP00508.1"/>
    </source>
</evidence>
<dbReference type="InterPro" id="IPR001005">
    <property type="entry name" value="SANT/Myb"/>
</dbReference>
<dbReference type="PANTHER" id="PTHR45614:SF51">
    <property type="entry name" value="MYB-LIKE DNA-BINDING PROTEIN BAS1"/>
    <property type="match status" value="1"/>
</dbReference>
<name>A0A1R3K0J8_9ROSI</name>
<dbReference type="SMART" id="SM00717">
    <property type="entry name" value="SANT"/>
    <property type="match status" value="2"/>
</dbReference>
<keyword evidence="4" id="KW-0238">DNA-binding</keyword>
<evidence type="ECO:0000256" key="1">
    <source>
        <dbReference type="ARBA" id="ARBA00004123"/>
    </source>
</evidence>
<sequence length="318" mass="35451">MEEVKDGEGNNNTTSIDDDINVNEVPKAASNQGRISGPTRRSTKGGWTEEEDKMLTIAVQKFNGKGWKKIAECVSDRTDVQCLHRWQKVLNPNLVKGPWSKEEDDLIFELVQKQGKTRWSEIAKYLPGRIGKQCRERWAEIAKLLPGRTENSIKNHWNCSVRKKAELLAASGINLGNGQGITSTNPYIAVGNSFGDYVRFPFLHERTTEQYGLANSRMLSEPSPLVPSSIPLNAALPGFVERLSNSSVRTQDTNGGNTEYMELTGRTPVSFDSQPVIVNNSSCPESILRNAAKSFRNTPSIIRKRSCQTTRETSSNYN</sequence>
<keyword evidence="11" id="KW-1185">Reference proteome</keyword>
<dbReference type="STRING" id="93759.A0A1R3K0J8"/>
<evidence type="ECO:0000256" key="4">
    <source>
        <dbReference type="ARBA" id="ARBA00023125"/>
    </source>
</evidence>
<evidence type="ECO:0000313" key="11">
    <source>
        <dbReference type="Proteomes" id="UP000187203"/>
    </source>
</evidence>
<evidence type="ECO:0008006" key="12">
    <source>
        <dbReference type="Google" id="ProtNLM"/>
    </source>
</evidence>
<evidence type="ECO:0000259" key="8">
    <source>
        <dbReference type="PROSITE" id="PS50090"/>
    </source>
</evidence>
<dbReference type="Proteomes" id="UP000187203">
    <property type="component" value="Unassembled WGS sequence"/>
</dbReference>
<dbReference type="CDD" id="cd00167">
    <property type="entry name" value="SANT"/>
    <property type="match status" value="2"/>
</dbReference>
<accession>A0A1R3K0J8</accession>